<dbReference type="Proteomes" id="UP000042958">
    <property type="component" value="Unassembled WGS sequence"/>
</dbReference>
<dbReference type="EMBL" id="CDHK01000006">
    <property type="protein sequence ID" value="CEJ58269.1"/>
    <property type="molecule type" value="Genomic_DNA"/>
</dbReference>
<sequence>MAPTSRKAARPAKLGKHEVGPKMSWEEKVYFLWLHFQMKDGDKPNHAAVAAKLNIPRDAAVRRYTQIKKLTKNIEESMAPKMHSFGFEDEELNRLFEEVEKKYAHELVLR</sequence>
<dbReference type="OrthoDB" id="4352137at2759"/>
<name>A0A0F7TNF9_PENBI</name>
<organism evidence="1 2">
    <name type="scientific">Penicillium brasilianum</name>
    <dbReference type="NCBI Taxonomy" id="104259"/>
    <lineage>
        <taxon>Eukaryota</taxon>
        <taxon>Fungi</taxon>
        <taxon>Dikarya</taxon>
        <taxon>Ascomycota</taxon>
        <taxon>Pezizomycotina</taxon>
        <taxon>Eurotiomycetes</taxon>
        <taxon>Eurotiomycetidae</taxon>
        <taxon>Eurotiales</taxon>
        <taxon>Aspergillaceae</taxon>
        <taxon>Penicillium</taxon>
    </lineage>
</organism>
<evidence type="ECO:0000313" key="2">
    <source>
        <dbReference type="Proteomes" id="UP000042958"/>
    </source>
</evidence>
<protein>
    <submittedName>
        <fullName evidence="1">Uncharacterized protein</fullName>
    </submittedName>
</protein>
<keyword evidence="2" id="KW-1185">Reference proteome</keyword>
<evidence type="ECO:0000313" key="1">
    <source>
        <dbReference type="EMBL" id="CEJ58269.1"/>
    </source>
</evidence>
<accession>A0A0F7TNF9</accession>
<gene>
    <name evidence="1" type="ORF">PMG11_06933</name>
</gene>
<reference evidence="2" key="1">
    <citation type="journal article" date="2015" name="Genome Announc.">
        <title>Draft genome sequence of the fungus Penicillium brasilianum MG11.</title>
        <authorList>
            <person name="Horn F."/>
            <person name="Linde J."/>
            <person name="Mattern D.J."/>
            <person name="Walther G."/>
            <person name="Guthke R."/>
            <person name="Brakhage A.A."/>
            <person name="Valiante V."/>
        </authorList>
    </citation>
    <scope>NUCLEOTIDE SEQUENCE [LARGE SCALE GENOMIC DNA]</scope>
    <source>
        <strain evidence="2">MG11</strain>
    </source>
</reference>
<dbReference type="AlphaFoldDB" id="A0A0F7TNF9"/>
<proteinExistence type="predicted"/>